<evidence type="ECO:0000256" key="1">
    <source>
        <dbReference type="SAM" id="Phobius"/>
    </source>
</evidence>
<dbReference type="InterPro" id="IPR021729">
    <property type="entry name" value="DUF3298"/>
</dbReference>
<gene>
    <name evidence="4" type="ORF">SDC9_45565</name>
</gene>
<feature type="domain" description="DUF3298" evidence="2">
    <location>
        <begin position="150"/>
        <end position="225"/>
    </location>
</feature>
<feature type="domain" description="Deacetylase PdaC" evidence="3">
    <location>
        <begin position="44"/>
        <end position="132"/>
    </location>
</feature>
<evidence type="ECO:0008006" key="5">
    <source>
        <dbReference type="Google" id="ProtNLM"/>
    </source>
</evidence>
<accession>A0A644W6Z7</accession>
<sequence>MNKVYKILINILIVLEIVHICPQALLINLNKDTVENPKLVDKIIKKNLKFVNIDVDIPQIVGLINENDEKVINNEISDWTDSWINEVKETSEDLTPTIPYELNAKYTLTNNEAILSFYIDYYQFSGGAHGITTRKSYNIDIKSGKKIELKDLFKVGYDYKKNINELIQKEINKHPDYYFTGKEGFNGIKDNQSFYIKNNKIIIYFPYYEIAPYVAGMPEFEIPYDMQEFKEKIG</sequence>
<dbReference type="InterPro" id="IPR037126">
    <property type="entry name" value="PdaC/RsiV-like_sf"/>
</dbReference>
<evidence type="ECO:0000259" key="3">
    <source>
        <dbReference type="Pfam" id="PF13739"/>
    </source>
</evidence>
<feature type="transmembrane region" description="Helical" evidence="1">
    <location>
        <begin position="7"/>
        <end position="27"/>
    </location>
</feature>
<dbReference type="Gene3D" id="3.90.640.20">
    <property type="entry name" value="Heat-shock cognate protein, ATPase"/>
    <property type="match status" value="1"/>
</dbReference>
<comment type="caution">
    <text evidence="4">The sequence shown here is derived from an EMBL/GenBank/DDBJ whole genome shotgun (WGS) entry which is preliminary data.</text>
</comment>
<keyword evidence="1" id="KW-0812">Transmembrane</keyword>
<dbReference type="Pfam" id="PF11738">
    <property type="entry name" value="DUF3298"/>
    <property type="match status" value="1"/>
</dbReference>
<proteinExistence type="predicted"/>
<reference evidence="4" key="1">
    <citation type="submission" date="2019-08" db="EMBL/GenBank/DDBJ databases">
        <authorList>
            <person name="Kucharzyk K."/>
            <person name="Murdoch R.W."/>
            <person name="Higgins S."/>
            <person name="Loffler F."/>
        </authorList>
    </citation>
    <scope>NUCLEOTIDE SEQUENCE</scope>
</reference>
<name>A0A644W6Z7_9ZZZZ</name>
<dbReference type="Gene3D" id="3.30.565.40">
    <property type="entry name" value="Fervidobacterium nodosum Rt17-B1 like"/>
    <property type="match status" value="1"/>
</dbReference>
<dbReference type="AlphaFoldDB" id="A0A644W6Z7"/>
<dbReference type="InterPro" id="IPR025303">
    <property type="entry name" value="PdaC"/>
</dbReference>
<dbReference type="EMBL" id="VSSQ01000661">
    <property type="protein sequence ID" value="MPL99348.1"/>
    <property type="molecule type" value="Genomic_DNA"/>
</dbReference>
<keyword evidence="1" id="KW-1133">Transmembrane helix</keyword>
<evidence type="ECO:0000313" key="4">
    <source>
        <dbReference type="EMBL" id="MPL99348.1"/>
    </source>
</evidence>
<dbReference type="Pfam" id="PF13739">
    <property type="entry name" value="PdaC"/>
    <property type="match status" value="1"/>
</dbReference>
<keyword evidence="1" id="KW-0472">Membrane</keyword>
<evidence type="ECO:0000259" key="2">
    <source>
        <dbReference type="Pfam" id="PF11738"/>
    </source>
</evidence>
<organism evidence="4">
    <name type="scientific">bioreactor metagenome</name>
    <dbReference type="NCBI Taxonomy" id="1076179"/>
    <lineage>
        <taxon>unclassified sequences</taxon>
        <taxon>metagenomes</taxon>
        <taxon>ecological metagenomes</taxon>
    </lineage>
</organism>
<protein>
    <recommendedName>
        <fullName evidence="5">Anti-sigma-V factor RsiV</fullName>
    </recommendedName>
</protein>